<dbReference type="PANTHER" id="PTHR30399">
    <property type="entry name" value="UNCHARACTERIZED PROTEIN YGJP"/>
    <property type="match status" value="1"/>
</dbReference>
<organism evidence="2 3">
    <name type="scientific">Chitinophaga agri</name>
    <dbReference type="NCBI Taxonomy" id="2703787"/>
    <lineage>
        <taxon>Bacteria</taxon>
        <taxon>Pseudomonadati</taxon>
        <taxon>Bacteroidota</taxon>
        <taxon>Chitinophagia</taxon>
        <taxon>Chitinophagales</taxon>
        <taxon>Chitinophagaceae</taxon>
        <taxon>Chitinophaga</taxon>
    </lineage>
</organism>
<protein>
    <submittedName>
        <fullName evidence="2">M48 family metallopeptidase</fullName>
    </submittedName>
</protein>
<dbReference type="InterPro" id="IPR053136">
    <property type="entry name" value="UTP_pyrophosphatase-like"/>
</dbReference>
<name>A0A6B9ZJ07_9BACT</name>
<dbReference type="AlphaFoldDB" id="A0A6B9ZJ07"/>
<dbReference type="Gene3D" id="3.30.2010.10">
    <property type="entry name" value="Metalloproteases ('zincins'), catalytic domain"/>
    <property type="match status" value="1"/>
</dbReference>
<evidence type="ECO:0000313" key="2">
    <source>
        <dbReference type="EMBL" id="QHS61065.1"/>
    </source>
</evidence>
<dbReference type="KEGG" id="chih:GWR21_16095"/>
<reference evidence="2 3" key="1">
    <citation type="submission" date="2020-01" db="EMBL/GenBank/DDBJ databases">
        <title>Complete genome sequence of Chitinophaga sp. H33E-04 isolated from quinoa roots.</title>
        <authorList>
            <person name="Weon H.-Y."/>
            <person name="Lee S.A."/>
        </authorList>
    </citation>
    <scope>NUCLEOTIDE SEQUENCE [LARGE SCALE GENOMIC DNA]</scope>
    <source>
        <strain evidence="2 3">H33E-04</strain>
    </source>
</reference>
<gene>
    <name evidence="2" type="ORF">GWR21_16095</name>
</gene>
<dbReference type="EMBL" id="CP048113">
    <property type="protein sequence ID" value="QHS61065.1"/>
    <property type="molecule type" value="Genomic_DNA"/>
</dbReference>
<proteinExistence type="predicted"/>
<dbReference type="Pfam" id="PF01863">
    <property type="entry name" value="YgjP-like"/>
    <property type="match status" value="1"/>
</dbReference>
<keyword evidence="3" id="KW-1185">Reference proteome</keyword>
<sequence>MEYQLMFGSRLIDFTLHYQERKSLRIIVNPEGTVEVLAPIAAREVDLIKKVRQKAPWILKQIDYFNSYKPTTPPRRFINGETHLYLGRQYRLKIVPDEKNIVKAYRGQLWMYTVNNQPAALKEQLNKWYKERAKEVFNELLQESLPKFKQYRIAMPILTMRFMSKRWGSCTPKGKIILNTELIKAPKGSIEYVIIHELCHLVHHNHTRAFQNLQNKMMPDWEKWKDRLEYSLA</sequence>
<feature type="domain" description="YgjP-like metallopeptidase" evidence="1">
    <location>
        <begin position="22"/>
        <end position="229"/>
    </location>
</feature>
<evidence type="ECO:0000259" key="1">
    <source>
        <dbReference type="Pfam" id="PF01863"/>
    </source>
</evidence>
<evidence type="ECO:0000313" key="3">
    <source>
        <dbReference type="Proteomes" id="UP000476411"/>
    </source>
</evidence>
<accession>A0A6B9ZJ07</accession>
<dbReference type="RefSeq" id="WP_162332743.1">
    <property type="nucleotide sequence ID" value="NZ_CP048113.1"/>
</dbReference>
<dbReference type="CDD" id="cd07344">
    <property type="entry name" value="M48_yhfN_like"/>
    <property type="match status" value="1"/>
</dbReference>
<dbReference type="Proteomes" id="UP000476411">
    <property type="component" value="Chromosome"/>
</dbReference>
<dbReference type="PANTHER" id="PTHR30399:SF1">
    <property type="entry name" value="UTP PYROPHOSPHATASE"/>
    <property type="match status" value="1"/>
</dbReference>
<dbReference type="InterPro" id="IPR002725">
    <property type="entry name" value="YgjP-like_metallopeptidase"/>
</dbReference>